<evidence type="ECO:0000313" key="2">
    <source>
        <dbReference type="Proteomes" id="UP001235513"/>
    </source>
</evidence>
<protein>
    <recommendedName>
        <fullName evidence="3">Lipoprotein</fullName>
    </recommendedName>
</protein>
<dbReference type="RefSeq" id="WP_306843127.1">
    <property type="nucleotide sequence ID" value="NZ_JAUSRL010000002.1"/>
</dbReference>
<gene>
    <name evidence="1" type="ORF">J2T04_001926</name>
</gene>
<evidence type="ECO:0000313" key="1">
    <source>
        <dbReference type="EMBL" id="MDP9960047.1"/>
    </source>
</evidence>
<dbReference type="PROSITE" id="PS51257">
    <property type="entry name" value="PROKAR_LIPOPROTEIN"/>
    <property type="match status" value="1"/>
</dbReference>
<keyword evidence="2" id="KW-1185">Reference proteome</keyword>
<dbReference type="EMBL" id="JAUSRL010000002">
    <property type="protein sequence ID" value="MDP9960047.1"/>
    <property type="molecule type" value="Genomic_DNA"/>
</dbReference>
<reference evidence="1 2" key="1">
    <citation type="submission" date="2023-07" db="EMBL/GenBank/DDBJ databases">
        <title>Sorghum-associated microbial communities from plants grown in Nebraska, USA.</title>
        <authorList>
            <person name="Schachtman D."/>
        </authorList>
    </citation>
    <scope>NUCLEOTIDE SEQUENCE [LARGE SCALE GENOMIC DNA]</scope>
    <source>
        <strain evidence="1 2">CC351</strain>
    </source>
</reference>
<comment type="caution">
    <text evidence="1">The sequence shown here is derived from an EMBL/GenBank/DDBJ whole genome shotgun (WGS) entry which is preliminary data.</text>
</comment>
<dbReference type="Proteomes" id="UP001235513">
    <property type="component" value="Unassembled WGS sequence"/>
</dbReference>
<proteinExistence type="predicted"/>
<name>A0ABT9SKU6_9FLAO</name>
<evidence type="ECO:0008006" key="3">
    <source>
        <dbReference type="Google" id="ProtNLM"/>
    </source>
</evidence>
<sequence length="231" mass="27965">MRKICLIILIMFTVYSCKKENQKVDIKIKKENYNPTEYFSFPTNIKKWKNYKEITVNDSLKKVRGEFENYQIEGYINQYNQKINWWNIVNKKNIQADNVRLEYRIIDNKEHVNQYINYDTKNGDDTKNSLFYLKEKINNSKNTYKYSFYTPNEYPKKNLMRKFGYILFIDNKEIETLDLECLEEKDHFSVNINVPKSDQKIIVKGLFTELYEDKTKRPGQNEIYVIDTLKQ</sequence>
<organism evidence="1 2">
    <name type="scientific">Chryseobacterium lathyri</name>
    <dbReference type="NCBI Taxonomy" id="395933"/>
    <lineage>
        <taxon>Bacteria</taxon>
        <taxon>Pseudomonadati</taxon>
        <taxon>Bacteroidota</taxon>
        <taxon>Flavobacteriia</taxon>
        <taxon>Flavobacteriales</taxon>
        <taxon>Weeksellaceae</taxon>
        <taxon>Chryseobacterium group</taxon>
        <taxon>Chryseobacterium</taxon>
    </lineage>
</organism>
<accession>A0ABT9SKU6</accession>